<evidence type="ECO:0000259" key="8">
    <source>
        <dbReference type="SMART" id="SM00934"/>
    </source>
</evidence>
<dbReference type="NCBIfam" id="TIGR03128">
    <property type="entry name" value="RuMP_HxlA"/>
    <property type="match status" value="1"/>
</dbReference>
<gene>
    <name evidence="9" type="ORF">SAMN04488112_11451</name>
</gene>
<dbReference type="InterPro" id="IPR013785">
    <property type="entry name" value="Aldolase_TIM"/>
</dbReference>
<reference evidence="9 10" key="1">
    <citation type="submission" date="2016-10" db="EMBL/GenBank/DDBJ databases">
        <authorList>
            <person name="de Groot N.N."/>
        </authorList>
    </citation>
    <scope>NUCLEOTIDE SEQUENCE [LARGE SCALE GENOMIC DNA]</scope>
    <source>
        <strain evidence="9 10">DSM 45514</strain>
    </source>
</reference>
<dbReference type="GO" id="GO:0019854">
    <property type="term" value="P:L-ascorbic acid catabolic process"/>
    <property type="evidence" value="ECO:0007669"/>
    <property type="project" value="TreeGrafter"/>
</dbReference>
<dbReference type="FunFam" id="3.20.20.70:FF:000022">
    <property type="entry name" value="3-keto-L-gulonate-6-phosphate decarboxylase UlaD"/>
    <property type="match status" value="1"/>
</dbReference>
<dbReference type="InterPro" id="IPR011060">
    <property type="entry name" value="RibuloseP-bd_barrel"/>
</dbReference>
<evidence type="ECO:0000256" key="5">
    <source>
        <dbReference type="ARBA" id="ARBA00022563"/>
    </source>
</evidence>
<dbReference type="SUPFAM" id="SSF51366">
    <property type="entry name" value="Ribulose-phoshate binding barrel"/>
    <property type="match status" value="1"/>
</dbReference>
<dbReference type="InterPro" id="IPR041710">
    <property type="entry name" value="HPS/KGPDC"/>
</dbReference>
<dbReference type="PANTHER" id="PTHR35039">
    <property type="entry name" value="3-KETO-L-GULONATE-6-PHOSPHATE DECARBOXYLASE SGBH-RELATED"/>
    <property type="match status" value="1"/>
</dbReference>
<keyword evidence="10" id="KW-1185">Reference proteome</keyword>
<dbReference type="InterPro" id="IPR017553">
    <property type="entry name" value="3-hexulose-6-phosphate_synth"/>
</dbReference>
<name>A0A1G6NV11_9BACL</name>
<comment type="similarity">
    <text evidence="3">Belongs to the HPS/KGPDC family. HPS subfamily.</text>
</comment>
<dbReference type="Proteomes" id="UP000199387">
    <property type="component" value="Unassembled WGS sequence"/>
</dbReference>
<dbReference type="GO" id="GO:0033982">
    <property type="term" value="F:3-dehydro-L-gulonate-6-phosphate decarboxylase activity"/>
    <property type="evidence" value="ECO:0007669"/>
    <property type="project" value="TreeGrafter"/>
</dbReference>
<evidence type="ECO:0000256" key="7">
    <source>
        <dbReference type="ARBA" id="ARBA00023277"/>
    </source>
</evidence>
<protein>
    <recommendedName>
        <fullName evidence="4">3-hexulose-6-phosphate synthase</fullName>
        <ecNumber evidence="4">4.1.2.43</ecNumber>
    </recommendedName>
</protein>
<accession>A0A1G6NV11</accession>
<dbReference type="EMBL" id="FMZA01000014">
    <property type="protein sequence ID" value="SDC71629.1"/>
    <property type="molecule type" value="Genomic_DNA"/>
</dbReference>
<keyword evidence="7" id="KW-0119">Carbohydrate metabolism</keyword>
<dbReference type="STRING" id="1236220.SAMN04488112_11451"/>
<dbReference type="GO" id="GO:0006730">
    <property type="term" value="P:one-carbon metabolic process"/>
    <property type="evidence" value="ECO:0007669"/>
    <property type="project" value="UniProtKB-KW"/>
</dbReference>
<dbReference type="GO" id="GO:0006207">
    <property type="term" value="P:'de novo' pyrimidine nucleobase biosynthetic process"/>
    <property type="evidence" value="ECO:0007669"/>
    <property type="project" value="InterPro"/>
</dbReference>
<evidence type="ECO:0000256" key="1">
    <source>
        <dbReference type="ARBA" id="ARBA00000718"/>
    </source>
</evidence>
<organism evidence="9 10">
    <name type="scientific">Melghirimyces thermohalophilus</name>
    <dbReference type="NCBI Taxonomy" id="1236220"/>
    <lineage>
        <taxon>Bacteria</taxon>
        <taxon>Bacillati</taxon>
        <taxon>Bacillota</taxon>
        <taxon>Bacilli</taxon>
        <taxon>Bacillales</taxon>
        <taxon>Thermoactinomycetaceae</taxon>
        <taxon>Melghirimyces</taxon>
    </lineage>
</organism>
<dbReference type="Gene3D" id="3.20.20.70">
    <property type="entry name" value="Aldolase class I"/>
    <property type="match status" value="1"/>
</dbReference>
<dbReference type="AlphaFoldDB" id="A0A1G6NV11"/>
<evidence type="ECO:0000256" key="2">
    <source>
        <dbReference type="ARBA" id="ARBA00005014"/>
    </source>
</evidence>
<keyword evidence="5" id="KW-0554">One-carbon metabolism</keyword>
<evidence type="ECO:0000313" key="10">
    <source>
        <dbReference type="Proteomes" id="UP000199387"/>
    </source>
</evidence>
<feature type="domain" description="Orotidine 5'-phosphate decarboxylase" evidence="8">
    <location>
        <begin position="9"/>
        <end position="209"/>
    </location>
</feature>
<evidence type="ECO:0000256" key="3">
    <source>
        <dbReference type="ARBA" id="ARBA00006350"/>
    </source>
</evidence>
<dbReference type="SMART" id="SM00934">
    <property type="entry name" value="OMPdecase"/>
    <property type="match status" value="1"/>
</dbReference>
<dbReference type="EC" id="4.1.2.43" evidence="4"/>
<dbReference type="RefSeq" id="WP_245662241.1">
    <property type="nucleotide sequence ID" value="NZ_FMZA01000014.1"/>
</dbReference>
<dbReference type="InterPro" id="IPR001754">
    <property type="entry name" value="OMPdeCOase_dom"/>
</dbReference>
<keyword evidence="6" id="KW-0456">Lyase</keyword>
<evidence type="ECO:0000256" key="4">
    <source>
        <dbReference type="ARBA" id="ARBA00012890"/>
    </source>
</evidence>
<evidence type="ECO:0000313" key="9">
    <source>
        <dbReference type="EMBL" id="SDC71629.1"/>
    </source>
</evidence>
<sequence length="219" mass="24016">MSYKNQEIQLQLALDRLDWDTCFTLVEQTFDAIHRIEIGTGVIKEYGMPILREMKRRFPDKVLVADMKTCDAGAHETRQALDAGADVTTVMAFASNSTLLQALDVAAKMNREVMVDLLEVKDSHRVKDMVQQGVTSVSLHRGKDQQSQGETADATSFHLLDGLTNIRVAVAGGLHVGNLHAVIPHHPDTVIVGSGITGSENPAQAAAEIKRRLKDANHR</sequence>
<comment type="pathway">
    <text evidence="2">One-carbon metabolism; formaldehyde assimilation via RuMP pathway; D-fructose 6-phosphate from D-ribulose 5-phosphate and formaldehyde: step 1/2.</text>
</comment>
<dbReference type="CDD" id="cd04726">
    <property type="entry name" value="KGPDC_HPS"/>
    <property type="match status" value="1"/>
</dbReference>
<evidence type="ECO:0000256" key="6">
    <source>
        <dbReference type="ARBA" id="ARBA00023239"/>
    </source>
</evidence>
<dbReference type="GO" id="GO:0004590">
    <property type="term" value="F:orotidine-5'-phosphate decarboxylase activity"/>
    <property type="evidence" value="ECO:0007669"/>
    <property type="project" value="InterPro"/>
</dbReference>
<dbReference type="GO" id="GO:0043801">
    <property type="term" value="F:hexulose-6-phosphate synthase activity"/>
    <property type="evidence" value="ECO:0007669"/>
    <property type="project" value="UniProtKB-EC"/>
</dbReference>
<comment type="catalytic activity">
    <reaction evidence="1">
        <text>D-ribulose 5-phosphate + formaldehyde = D-arabino-hex-3-ulose 6-phosphate</text>
        <dbReference type="Rhea" id="RHEA:25201"/>
        <dbReference type="ChEBI" id="CHEBI:16842"/>
        <dbReference type="ChEBI" id="CHEBI:58121"/>
        <dbReference type="ChEBI" id="CHEBI:58542"/>
        <dbReference type="EC" id="4.1.2.43"/>
    </reaction>
</comment>
<proteinExistence type="inferred from homology"/>
<dbReference type="Pfam" id="PF00215">
    <property type="entry name" value="OMPdecase"/>
    <property type="match status" value="1"/>
</dbReference>
<dbReference type="PANTHER" id="PTHR35039:SF3">
    <property type="entry name" value="3-KETO-L-GULONATE-6-PHOSPHATE DECARBOXYLASE SGBH-RELATED"/>
    <property type="match status" value="1"/>
</dbReference>